<comment type="caution">
    <text evidence="2">The sequence shown here is derived from an EMBL/GenBank/DDBJ whole genome shotgun (WGS) entry which is preliminary data.</text>
</comment>
<protein>
    <submittedName>
        <fullName evidence="2">Uncharacterized protein</fullName>
    </submittedName>
</protein>
<keyword evidence="3" id="KW-1185">Reference proteome</keyword>
<feature type="transmembrane region" description="Helical" evidence="1">
    <location>
        <begin position="12"/>
        <end position="33"/>
    </location>
</feature>
<keyword evidence="1" id="KW-0812">Transmembrane</keyword>
<keyword evidence="1" id="KW-1133">Transmembrane helix</keyword>
<dbReference type="EMBL" id="JAENRR010000030">
    <property type="protein sequence ID" value="MBK3518252.1"/>
    <property type="molecule type" value="Genomic_DNA"/>
</dbReference>
<evidence type="ECO:0000313" key="3">
    <source>
        <dbReference type="Proteomes" id="UP000605676"/>
    </source>
</evidence>
<gene>
    <name evidence="2" type="ORF">JIV24_12985</name>
</gene>
<keyword evidence="1" id="KW-0472">Membrane</keyword>
<accession>A0ABS1HKQ0</accession>
<reference evidence="2 3" key="1">
    <citation type="submission" date="2021-01" db="EMBL/GenBank/DDBJ databases">
        <title>Carboxyliciviraga sp.nov., isolated from coastal sediments.</title>
        <authorList>
            <person name="Lu D."/>
            <person name="Zhang T."/>
        </authorList>
    </citation>
    <scope>NUCLEOTIDE SEQUENCE [LARGE SCALE GENOMIC DNA]</scope>
    <source>
        <strain evidence="2 3">N1Y132</strain>
    </source>
</reference>
<evidence type="ECO:0000313" key="2">
    <source>
        <dbReference type="EMBL" id="MBK3518252.1"/>
    </source>
</evidence>
<dbReference type="RefSeq" id="WP_200465479.1">
    <property type="nucleotide sequence ID" value="NZ_JAENRR010000030.1"/>
</dbReference>
<organism evidence="2 3">
    <name type="scientific">Carboxylicivirga marina</name>
    <dbReference type="NCBI Taxonomy" id="2800988"/>
    <lineage>
        <taxon>Bacteria</taxon>
        <taxon>Pseudomonadati</taxon>
        <taxon>Bacteroidota</taxon>
        <taxon>Bacteroidia</taxon>
        <taxon>Marinilabiliales</taxon>
        <taxon>Marinilabiliaceae</taxon>
        <taxon>Carboxylicivirga</taxon>
    </lineage>
</organism>
<sequence length="124" mass="14375">MFGLETISHWHFIKALALCLIGYYVIVILYLKLRHIQTTDKMSFEQQATSLTNKEPVHKVRASDYPSEEINLSEQDTEGLRACMDEEPDYSGYALEHMTNKKLPNKEAFLNSIEYEIQQTKSNT</sequence>
<evidence type="ECO:0000256" key="1">
    <source>
        <dbReference type="SAM" id="Phobius"/>
    </source>
</evidence>
<dbReference type="Proteomes" id="UP000605676">
    <property type="component" value="Unassembled WGS sequence"/>
</dbReference>
<name>A0ABS1HKQ0_9BACT</name>
<proteinExistence type="predicted"/>